<dbReference type="Pfam" id="PF00400">
    <property type="entry name" value="WD40"/>
    <property type="match status" value="3"/>
</dbReference>
<evidence type="ECO:0000256" key="4">
    <source>
        <dbReference type="SAM" id="MobiDB-lite"/>
    </source>
</evidence>
<evidence type="ECO:0000256" key="2">
    <source>
        <dbReference type="ARBA" id="ARBA00022737"/>
    </source>
</evidence>
<keyword evidence="6" id="KW-1185">Reference proteome</keyword>
<dbReference type="GO" id="GO:0035861">
    <property type="term" value="C:site of double-strand break"/>
    <property type="evidence" value="ECO:0007669"/>
    <property type="project" value="TreeGrafter"/>
</dbReference>
<dbReference type="PROSITE" id="PS50082">
    <property type="entry name" value="WD_REPEATS_2"/>
    <property type="match status" value="3"/>
</dbReference>
<reference evidence="6" key="1">
    <citation type="journal article" date="2020" name="Stud. Mycol.">
        <title>101 Dothideomycetes genomes: A test case for predicting lifestyles and emergence of pathogens.</title>
        <authorList>
            <person name="Haridas S."/>
            <person name="Albert R."/>
            <person name="Binder M."/>
            <person name="Bloem J."/>
            <person name="LaButti K."/>
            <person name="Salamov A."/>
            <person name="Andreopoulos B."/>
            <person name="Baker S."/>
            <person name="Barry K."/>
            <person name="Bills G."/>
            <person name="Bluhm B."/>
            <person name="Cannon C."/>
            <person name="Castanera R."/>
            <person name="Culley D."/>
            <person name="Daum C."/>
            <person name="Ezra D."/>
            <person name="Gonzalez J."/>
            <person name="Henrissat B."/>
            <person name="Kuo A."/>
            <person name="Liang C."/>
            <person name="Lipzen A."/>
            <person name="Lutzoni F."/>
            <person name="Magnuson J."/>
            <person name="Mondo S."/>
            <person name="Nolan M."/>
            <person name="Ohm R."/>
            <person name="Pangilinan J."/>
            <person name="Park H.-J."/>
            <person name="Ramirez L."/>
            <person name="Alfaro M."/>
            <person name="Sun H."/>
            <person name="Tritt A."/>
            <person name="Yoshinaga Y."/>
            <person name="Zwiers L.-H."/>
            <person name="Turgeon B."/>
            <person name="Goodwin S."/>
            <person name="Spatafora J."/>
            <person name="Crous P."/>
            <person name="Grigoriev I."/>
        </authorList>
    </citation>
    <scope>NUCLEOTIDE SEQUENCE [LARGE SCALE GENOMIC DNA]</scope>
    <source>
        <strain evidence="6">CECT 20119</strain>
    </source>
</reference>
<name>A0A6A6FZB2_9PEZI</name>
<feature type="region of interest" description="Disordered" evidence="4">
    <location>
        <begin position="145"/>
        <end position="164"/>
    </location>
</feature>
<evidence type="ECO:0000313" key="5">
    <source>
        <dbReference type="EMBL" id="KAF2218842.1"/>
    </source>
</evidence>
<accession>A0A6A6FZB2</accession>
<keyword evidence="1 3" id="KW-0853">WD repeat</keyword>
<feature type="repeat" description="WD" evidence="3">
    <location>
        <begin position="101"/>
        <end position="142"/>
    </location>
</feature>
<dbReference type="PROSITE" id="PS50294">
    <property type="entry name" value="WD_REPEATS_REGION"/>
    <property type="match status" value="2"/>
</dbReference>
<dbReference type="SUPFAM" id="SSF50978">
    <property type="entry name" value="WD40 repeat-like"/>
    <property type="match status" value="1"/>
</dbReference>
<dbReference type="InterPro" id="IPR051858">
    <property type="entry name" value="WD_repeat_GAD-1"/>
</dbReference>
<feature type="region of interest" description="Disordered" evidence="4">
    <location>
        <begin position="557"/>
        <end position="592"/>
    </location>
</feature>
<dbReference type="GO" id="GO:0005634">
    <property type="term" value="C:nucleus"/>
    <property type="evidence" value="ECO:0007669"/>
    <property type="project" value="TreeGrafter"/>
</dbReference>
<sequence length="592" mass="63458">MSDSDEPEIDVDQEALQKFLGTSSFGRQDRRGNVERQIAETKLKSQKNGTAAKDKAQHTNGDESDASGKAGDKGDSSDSDSDDDSDDDDEPEFPVTHSLKIPTHSRAVTAVSLDPSGARLVTGSLDSTLKFHDLASLTPTTIRAFKSVDPSNPRPTAASTAESHPINAVHFNPLSPSQLLVIDATAQPKIVTRDGEVQAEFVKGDMYLRDMNNTKGHISEVTSGVWHPSQRDICVTAGTDSTLRIWDINQPRHQRDVIVFKSKAVGSAGRSRMTAVGWGTGGEGSVLVAAAMDGTLVMYGGEGPFSRPAGEIKAAHEPGTWTSGLDISPDGRLIVTRGGDNTIKTWDIRKFKSPITIITHESTSSQYPTSNIRFSPTGSSILTGSSSGSLHILNPATLRPESITPVTPSSPLITVLWHAKLNQIITGSANSSTHILYDPTTSSAGAVGIVSRAPKRRHIDDDPSLTTDTSLSLSDAMILPGGTVPSAASFAARHPNVGLTASGKSRDPRRPHQPAVTPFAKSNPDAEYVRREIPLSGMRDEDPREALLKYATKEGEGGVFTKAWETTQPKTQYAELSDDEDDEGREGKRVKR</sequence>
<dbReference type="PROSITE" id="PS00678">
    <property type="entry name" value="WD_REPEATS_1"/>
    <property type="match status" value="1"/>
</dbReference>
<dbReference type="InterPro" id="IPR036322">
    <property type="entry name" value="WD40_repeat_dom_sf"/>
</dbReference>
<dbReference type="EMBL" id="ML992527">
    <property type="protein sequence ID" value="KAF2218842.1"/>
    <property type="molecule type" value="Genomic_DNA"/>
</dbReference>
<feature type="region of interest" description="Disordered" evidence="4">
    <location>
        <begin position="497"/>
        <end position="527"/>
    </location>
</feature>
<dbReference type="InterPro" id="IPR019775">
    <property type="entry name" value="WD40_repeat_CS"/>
</dbReference>
<feature type="compositionally biased region" description="Acidic residues" evidence="4">
    <location>
        <begin position="77"/>
        <end position="92"/>
    </location>
</feature>
<feature type="region of interest" description="Disordered" evidence="4">
    <location>
        <begin position="1"/>
        <end position="101"/>
    </location>
</feature>
<dbReference type="AlphaFoldDB" id="A0A6A6FZB2"/>
<dbReference type="Proteomes" id="UP000799538">
    <property type="component" value="Unassembled WGS sequence"/>
</dbReference>
<dbReference type="PANTHER" id="PTHR16017:SF0">
    <property type="entry name" value="WD REPEAT-CONTAINING PROTEIN 70"/>
    <property type="match status" value="1"/>
</dbReference>
<protein>
    <submittedName>
        <fullName evidence="5">WD repeat protein</fullName>
    </submittedName>
</protein>
<dbReference type="InterPro" id="IPR015943">
    <property type="entry name" value="WD40/YVTN_repeat-like_dom_sf"/>
</dbReference>
<dbReference type="InterPro" id="IPR001680">
    <property type="entry name" value="WD40_rpt"/>
</dbReference>
<evidence type="ECO:0000313" key="6">
    <source>
        <dbReference type="Proteomes" id="UP000799538"/>
    </source>
</evidence>
<feature type="compositionally biased region" description="Basic and acidic residues" evidence="4">
    <location>
        <begin position="52"/>
        <end position="61"/>
    </location>
</feature>
<dbReference type="Gene3D" id="2.130.10.10">
    <property type="entry name" value="YVTN repeat-like/Quinoprotein amine dehydrogenase"/>
    <property type="match status" value="2"/>
</dbReference>
<proteinExistence type="predicted"/>
<feature type="compositionally biased region" description="Acidic residues" evidence="4">
    <location>
        <begin position="1"/>
        <end position="13"/>
    </location>
</feature>
<feature type="repeat" description="WD" evidence="3">
    <location>
        <begin position="214"/>
        <end position="256"/>
    </location>
</feature>
<evidence type="ECO:0000256" key="3">
    <source>
        <dbReference type="PROSITE-ProRule" id="PRU00221"/>
    </source>
</evidence>
<dbReference type="OrthoDB" id="10264376at2759"/>
<keyword evidence="2" id="KW-0677">Repeat</keyword>
<feature type="repeat" description="WD" evidence="3">
    <location>
        <begin position="325"/>
        <end position="356"/>
    </location>
</feature>
<gene>
    <name evidence="5" type="ORF">BDZ85DRAFT_64886</name>
</gene>
<organism evidence="5 6">
    <name type="scientific">Elsinoe ampelina</name>
    <dbReference type="NCBI Taxonomy" id="302913"/>
    <lineage>
        <taxon>Eukaryota</taxon>
        <taxon>Fungi</taxon>
        <taxon>Dikarya</taxon>
        <taxon>Ascomycota</taxon>
        <taxon>Pezizomycotina</taxon>
        <taxon>Dothideomycetes</taxon>
        <taxon>Dothideomycetidae</taxon>
        <taxon>Myriangiales</taxon>
        <taxon>Elsinoaceae</taxon>
        <taxon>Elsinoe</taxon>
    </lineage>
</organism>
<feature type="compositionally biased region" description="Basic and acidic residues" evidence="4">
    <location>
        <begin position="27"/>
        <end position="43"/>
    </location>
</feature>
<evidence type="ECO:0000256" key="1">
    <source>
        <dbReference type="ARBA" id="ARBA00022574"/>
    </source>
</evidence>
<dbReference type="PANTHER" id="PTHR16017">
    <property type="entry name" value="GASTRULATION DEFECTIVE PROTEIN 1-RELATED"/>
    <property type="match status" value="1"/>
</dbReference>
<dbReference type="SMART" id="SM00320">
    <property type="entry name" value="WD40"/>
    <property type="match status" value="7"/>
</dbReference>